<name>A0A7C3KK08_9CYAN</name>
<reference evidence="2" key="1">
    <citation type="journal article" date="2020" name="mSystems">
        <title>Genome- and Community-Level Interaction Insights into Carbon Utilization and Element Cycling Functions of Hydrothermarchaeota in Hydrothermal Sediment.</title>
        <authorList>
            <person name="Zhou Z."/>
            <person name="Liu Y."/>
            <person name="Xu W."/>
            <person name="Pan J."/>
            <person name="Luo Z.H."/>
            <person name="Li M."/>
        </authorList>
    </citation>
    <scope>NUCLEOTIDE SEQUENCE [LARGE SCALE GENOMIC DNA]</scope>
    <source>
        <strain evidence="2">SpSt-418</strain>
    </source>
</reference>
<dbReference type="Gene3D" id="3.10.450.50">
    <property type="match status" value="1"/>
</dbReference>
<dbReference type="CDD" id="cd00531">
    <property type="entry name" value="NTF2_like"/>
    <property type="match status" value="1"/>
</dbReference>
<accession>A0A7C3KK08</accession>
<dbReference type="Pfam" id="PF12680">
    <property type="entry name" value="SnoaL_2"/>
    <property type="match status" value="1"/>
</dbReference>
<dbReference type="InterPro" id="IPR032710">
    <property type="entry name" value="NTF2-like_dom_sf"/>
</dbReference>
<proteinExistence type="predicted"/>
<protein>
    <submittedName>
        <fullName evidence="2">Nuclear transport factor 2 family protein</fullName>
    </submittedName>
</protein>
<dbReference type="EMBL" id="DSRU01000440">
    <property type="protein sequence ID" value="HFN01726.1"/>
    <property type="molecule type" value="Genomic_DNA"/>
</dbReference>
<evidence type="ECO:0000259" key="1">
    <source>
        <dbReference type="Pfam" id="PF12680"/>
    </source>
</evidence>
<sequence length="151" mass="17103">MQPVPNQERQTAEAFAAHLALVGKHVQAWVDLFAENAVVEFPYASTTPGRLEGKEAIYNYIKDVPTQMQDLMFTNTRIYPTSNPNVLLAEVHGEAVIVSTGHHYQQDYVMRLETKEGKIIHYREYWNPIPALEAWGGTQNLRQSFNADSVA</sequence>
<dbReference type="AlphaFoldDB" id="A0A7C3KK08"/>
<dbReference type="InterPro" id="IPR037401">
    <property type="entry name" value="SnoaL-like"/>
</dbReference>
<organism evidence="2">
    <name type="scientific">Oscillatoriales cyanobacterium SpSt-418</name>
    <dbReference type="NCBI Taxonomy" id="2282169"/>
    <lineage>
        <taxon>Bacteria</taxon>
        <taxon>Bacillati</taxon>
        <taxon>Cyanobacteriota</taxon>
        <taxon>Cyanophyceae</taxon>
        <taxon>Oscillatoriophycideae</taxon>
        <taxon>Oscillatoriales</taxon>
    </lineage>
</organism>
<feature type="domain" description="SnoaL-like" evidence="1">
    <location>
        <begin position="14"/>
        <end position="121"/>
    </location>
</feature>
<comment type="caution">
    <text evidence="2">The sequence shown here is derived from an EMBL/GenBank/DDBJ whole genome shotgun (WGS) entry which is preliminary data.</text>
</comment>
<dbReference type="SUPFAM" id="SSF54427">
    <property type="entry name" value="NTF2-like"/>
    <property type="match status" value="1"/>
</dbReference>
<gene>
    <name evidence="2" type="ORF">ENR64_29090</name>
</gene>
<evidence type="ECO:0000313" key="2">
    <source>
        <dbReference type="EMBL" id="HFN01726.1"/>
    </source>
</evidence>